<feature type="transmembrane region" description="Helical" evidence="1">
    <location>
        <begin position="12"/>
        <end position="40"/>
    </location>
</feature>
<reference evidence="4" key="1">
    <citation type="journal article" date="2016" name="Stand. Genomic Sci.">
        <title>Complete genome sequence of Methanospirillum hungatei type strain JF1.</title>
        <authorList>
            <person name="Gunsalus R.P."/>
            <person name="Cook L.E."/>
            <person name="Crable B."/>
            <person name="Rohlin L."/>
            <person name="McDonald E."/>
            <person name="Mouttaki H."/>
            <person name="Sieber J.R."/>
            <person name="Poweleit N."/>
            <person name="Zhou H."/>
            <person name="Lapidus A.L."/>
            <person name="Daligault H.E."/>
            <person name="Land M."/>
            <person name="Gilna P."/>
            <person name="Ivanova N."/>
            <person name="Kyrpides N."/>
            <person name="Culley D.E."/>
            <person name="McInerney M.J."/>
        </authorList>
    </citation>
    <scope>NUCLEOTIDE SEQUENCE [LARGE SCALE GENOMIC DNA]</scope>
    <source>
        <strain evidence="4">ATCC 27890 / DSM 864 / NBRC 100397 / JF-1</strain>
    </source>
</reference>
<dbReference type="AlphaFoldDB" id="Q2FPF4"/>
<dbReference type="InterPro" id="IPR013373">
    <property type="entry name" value="Flagellin/pilin_N_arc"/>
</dbReference>
<organism evidence="3 4">
    <name type="scientific">Methanospirillum hungatei JF-1 (strain ATCC 27890 / DSM 864 / NBRC 100397 / JF-1)</name>
    <dbReference type="NCBI Taxonomy" id="323259"/>
    <lineage>
        <taxon>Archaea</taxon>
        <taxon>Methanobacteriati</taxon>
        <taxon>Methanobacteriota</taxon>
        <taxon>Stenosarchaea group</taxon>
        <taxon>Methanomicrobia</taxon>
        <taxon>Methanomicrobiales</taxon>
        <taxon>Methanospirillaceae</taxon>
        <taxon>Methanospirillum</taxon>
    </lineage>
</organism>
<dbReference type="EnsemblBacteria" id="ABD40039">
    <property type="protein sequence ID" value="ABD40039"/>
    <property type="gene ID" value="Mhun_0268"/>
</dbReference>
<protein>
    <recommendedName>
        <fullName evidence="2">Archaeal Type IV pilin N-terminal domain-containing protein</fullName>
    </recommendedName>
</protein>
<dbReference type="HOGENOM" id="CLU_092288_0_0_2"/>
<keyword evidence="4" id="KW-1185">Reference proteome</keyword>
<evidence type="ECO:0000313" key="3">
    <source>
        <dbReference type="EMBL" id="ABD40039.1"/>
    </source>
</evidence>
<dbReference type="NCBIfam" id="TIGR02537">
    <property type="entry name" value="arch_flag_Nterm"/>
    <property type="match status" value="1"/>
</dbReference>
<dbReference type="EMBL" id="CP000254">
    <property type="protein sequence ID" value="ABD40039.1"/>
    <property type="molecule type" value="Genomic_DNA"/>
</dbReference>
<feature type="domain" description="Archaeal Type IV pilin N-terminal" evidence="2">
    <location>
        <begin position="11"/>
        <end position="93"/>
    </location>
</feature>
<sequence>MKINKGRTDPAVSPVIGVLLMLVVTIIVAAVVSGFAGGLAGDAKAAPSVSMDVKIDTSASNGMGGTTSQMTFEMLSGDPIPTKDLEIITYFTNSTGHIYKTSHSATSEKFDLYGYGTSYTRLPYLNDISKVGYAGNNDKADFGNYTISTGDILSAGSTRQVAEFLGLDWTAGTDPDPDTIDDADFKPGATVQVNILHTPSQKTIYSKEVVVK</sequence>
<keyword evidence="1" id="KW-0472">Membrane</keyword>
<evidence type="ECO:0000259" key="2">
    <source>
        <dbReference type="Pfam" id="PF07790"/>
    </source>
</evidence>
<keyword evidence="1" id="KW-1133">Transmembrane helix</keyword>
<evidence type="ECO:0000313" key="4">
    <source>
        <dbReference type="Proteomes" id="UP000001941"/>
    </source>
</evidence>
<dbReference type="Pfam" id="PF07790">
    <property type="entry name" value="Pilin_N"/>
    <property type="match status" value="1"/>
</dbReference>
<dbReference type="InterPro" id="IPR012859">
    <property type="entry name" value="Pilin_N_archaeal"/>
</dbReference>
<name>Q2FPF4_METHJ</name>
<proteinExistence type="predicted"/>
<dbReference type="InParanoid" id="Q2FPF4"/>
<accession>Q2FPF4</accession>
<dbReference type="eggNOG" id="arCOG02421">
    <property type="taxonomic scope" value="Archaea"/>
</dbReference>
<gene>
    <name evidence="3" type="ordered locus">Mhun_0268</name>
</gene>
<dbReference type="Proteomes" id="UP000001941">
    <property type="component" value="Chromosome"/>
</dbReference>
<dbReference type="KEGG" id="mhu:Mhun_0268"/>
<evidence type="ECO:0000256" key="1">
    <source>
        <dbReference type="SAM" id="Phobius"/>
    </source>
</evidence>
<keyword evidence="1" id="KW-0812">Transmembrane</keyword>